<dbReference type="Proteomes" id="UP001216907">
    <property type="component" value="Unassembled WGS sequence"/>
</dbReference>
<organism evidence="1 2">
    <name type="scientific">Paludisphaera mucosa</name>
    <dbReference type="NCBI Taxonomy" id="3030827"/>
    <lineage>
        <taxon>Bacteria</taxon>
        <taxon>Pseudomonadati</taxon>
        <taxon>Planctomycetota</taxon>
        <taxon>Planctomycetia</taxon>
        <taxon>Isosphaerales</taxon>
        <taxon>Isosphaeraceae</taxon>
        <taxon>Paludisphaera</taxon>
    </lineage>
</organism>
<dbReference type="Pfam" id="PF15580">
    <property type="entry name" value="Imm53"/>
    <property type="match status" value="1"/>
</dbReference>
<gene>
    <name evidence="1" type="ORF">PZE19_17575</name>
</gene>
<sequence length="120" mass="13167">MESILHGLQDWYARQFDGLWENDYGVKITTCDNPGWWGKIDLVGTELQDRSFESIAESVDGAGSPQGPRWLHCRVPDAVWHGAGDESKLAVILMHFLAWAGGGDAGLHRPLRLDGPEGPG</sequence>
<accession>A0ABT6FDE8</accession>
<proteinExistence type="predicted"/>
<dbReference type="InterPro" id="IPR028228">
    <property type="entry name" value="Imm53"/>
</dbReference>
<evidence type="ECO:0000313" key="1">
    <source>
        <dbReference type="EMBL" id="MDG3005601.1"/>
    </source>
</evidence>
<comment type="caution">
    <text evidence="1">The sequence shown here is derived from an EMBL/GenBank/DDBJ whole genome shotgun (WGS) entry which is preliminary data.</text>
</comment>
<evidence type="ECO:0000313" key="2">
    <source>
        <dbReference type="Proteomes" id="UP001216907"/>
    </source>
</evidence>
<dbReference type="EMBL" id="JARRAG010000002">
    <property type="protein sequence ID" value="MDG3005601.1"/>
    <property type="molecule type" value="Genomic_DNA"/>
</dbReference>
<keyword evidence="2" id="KW-1185">Reference proteome</keyword>
<protein>
    <submittedName>
        <fullName evidence="1">Imm53 family immunity protein</fullName>
    </submittedName>
</protein>
<name>A0ABT6FDE8_9BACT</name>
<reference evidence="1 2" key="1">
    <citation type="submission" date="2023-03" db="EMBL/GenBank/DDBJ databases">
        <title>Paludisphaera mucosa sp. nov. a novel planctomycete from northern fen.</title>
        <authorList>
            <person name="Ivanova A."/>
        </authorList>
    </citation>
    <scope>NUCLEOTIDE SEQUENCE [LARGE SCALE GENOMIC DNA]</scope>
    <source>
        <strain evidence="1 2">Pla2</strain>
    </source>
</reference>
<dbReference type="RefSeq" id="WP_277861932.1">
    <property type="nucleotide sequence ID" value="NZ_JARRAG010000002.1"/>
</dbReference>